<dbReference type="Proteomes" id="UP001152795">
    <property type="component" value="Unassembled WGS sequence"/>
</dbReference>
<dbReference type="EMBL" id="CACRXK020008931">
    <property type="protein sequence ID" value="CAB4016008.1"/>
    <property type="molecule type" value="Genomic_DNA"/>
</dbReference>
<accession>A0A6S7K419</accession>
<protein>
    <submittedName>
        <fullName evidence="1">Uncharacterized protein</fullName>
    </submittedName>
</protein>
<sequence length="370" mass="41473">MKRARTSSDAGPVEEHGSGFVAPMTLFDMFPHNDTFEGTHSLQLLANPTANNAEIYTFIHNRQDYGVMDTGDAKLSGKLRLHVTQGGAEPANGDNFCVNRRPFKYGWKTKAVYLNNQLITPQSSKENELEYVHDLLTTEPSDWADDTDITLGTCDTPGQFDTIANSHDGAAGNVNVRARARYVLLSQALEFQCIDNIDLLGHNKRYVPASFDMKVVLTRLEKTKMLLGTATTAATIDLCYNDFELKVPILKPTVQLSAAINELMIQKVEECRELVESEITGNELPENELMGYDDDEIVDENVKNKNPTENISTDSLYNVQKNEGDEINEIDDDDVNSAGLDERTIQTFLEQLIQLQNQTIIRKKESRPYT</sequence>
<keyword evidence="2" id="KW-1185">Reference proteome</keyword>
<evidence type="ECO:0000313" key="2">
    <source>
        <dbReference type="Proteomes" id="UP001152795"/>
    </source>
</evidence>
<organism evidence="1 2">
    <name type="scientific">Paramuricea clavata</name>
    <name type="common">Red gorgonian</name>
    <name type="synonym">Violescent sea-whip</name>
    <dbReference type="NCBI Taxonomy" id="317549"/>
    <lineage>
        <taxon>Eukaryota</taxon>
        <taxon>Metazoa</taxon>
        <taxon>Cnidaria</taxon>
        <taxon>Anthozoa</taxon>
        <taxon>Octocorallia</taxon>
        <taxon>Malacalcyonacea</taxon>
        <taxon>Plexauridae</taxon>
        <taxon>Paramuricea</taxon>
    </lineage>
</organism>
<name>A0A6S7K419_PARCT</name>
<comment type="caution">
    <text evidence="1">The sequence shown here is derived from an EMBL/GenBank/DDBJ whole genome shotgun (WGS) entry which is preliminary data.</text>
</comment>
<dbReference type="AlphaFoldDB" id="A0A6S7K419"/>
<gene>
    <name evidence="1" type="ORF">PACLA_8A074377</name>
</gene>
<proteinExistence type="predicted"/>
<evidence type="ECO:0000313" key="1">
    <source>
        <dbReference type="EMBL" id="CAB4016008.1"/>
    </source>
</evidence>
<reference evidence="1" key="1">
    <citation type="submission" date="2020-04" db="EMBL/GenBank/DDBJ databases">
        <authorList>
            <person name="Alioto T."/>
            <person name="Alioto T."/>
            <person name="Gomez Garrido J."/>
        </authorList>
    </citation>
    <scope>NUCLEOTIDE SEQUENCE</scope>
    <source>
        <strain evidence="1">A484AB</strain>
    </source>
</reference>